<name>A0ACC2K450_PERAE</name>
<evidence type="ECO:0000313" key="1">
    <source>
        <dbReference type="EMBL" id="KAJ8615707.1"/>
    </source>
</evidence>
<dbReference type="Proteomes" id="UP001234297">
    <property type="component" value="Chromosome 12"/>
</dbReference>
<proteinExistence type="predicted"/>
<protein>
    <submittedName>
        <fullName evidence="1">Uncharacterized protein</fullName>
    </submittedName>
</protein>
<gene>
    <name evidence="1" type="ORF">MRB53_035079</name>
</gene>
<evidence type="ECO:0000313" key="2">
    <source>
        <dbReference type="Proteomes" id="UP001234297"/>
    </source>
</evidence>
<comment type="caution">
    <text evidence="1">The sequence shown here is derived from an EMBL/GenBank/DDBJ whole genome shotgun (WGS) entry which is preliminary data.</text>
</comment>
<sequence>MTPHIPAIEDPKGATFIVYYPSALYKPIVFHRVEMFPSSPVVESFSSTGKPQFYRYNVTICKMMETMGYDMKNPMGLSGGHGILTQIEAASSEEQREDFYLTPSSYGLGYQSMSAFDNLSEKFAAMGLTGAPFSSKSESSELTSDCSSAECDEAENQDEEDEVFSHDTDNWQPTFYLLSFVQDKQLYASIPRGGWESLSCKWK</sequence>
<reference evidence="1 2" key="1">
    <citation type="journal article" date="2022" name="Hortic Res">
        <title>A haplotype resolved chromosomal level avocado genome allows analysis of novel avocado genes.</title>
        <authorList>
            <person name="Nath O."/>
            <person name="Fletcher S.J."/>
            <person name="Hayward A."/>
            <person name="Shaw L.M."/>
            <person name="Masouleh A.K."/>
            <person name="Furtado A."/>
            <person name="Henry R.J."/>
            <person name="Mitter N."/>
        </authorList>
    </citation>
    <scope>NUCLEOTIDE SEQUENCE [LARGE SCALE GENOMIC DNA]</scope>
    <source>
        <strain evidence="2">cv. Hass</strain>
    </source>
</reference>
<accession>A0ACC2K450</accession>
<keyword evidence="2" id="KW-1185">Reference proteome</keyword>
<organism evidence="1 2">
    <name type="scientific">Persea americana</name>
    <name type="common">Avocado</name>
    <dbReference type="NCBI Taxonomy" id="3435"/>
    <lineage>
        <taxon>Eukaryota</taxon>
        <taxon>Viridiplantae</taxon>
        <taxon>Streptophyta</taxon>
        <taxon>Embryophyta</taxon>
        <taxon>Tracheophyta</taxon>
        <taxon>Spermatophyta</taxon>
        <taxon>Magnoliopsida</taxon>
        <taxon>Magnoliidae</taxon>
        <taxon>Laurales</taxon>
        <taxon>Lauraceae</taxon>
        <taxon>Persea</taxon>
    </lineage>
</organism>
<dbReference type="EMBL" id="CM056820">
    <property type="protein sequence ID" value="KAJ8615707.1"/>
    <property type="molecule type" value="Genomic_DNA"/>
</dbReference>